<organism evidence="1 2">
    <name type="scientific">Mya arenaria</name>
    <name type="common">Soft-shell clam</name>
    <dbReference type="NCBI Taxonomy" id="6604"/>
    <lineage>
        <taxon>Eukaryota</taxon>
        <taxon>Metazoa</taxon>
        <taxon>Spiralia</taxon>
        <taxon>Lophotrochozoa</taxon>
        <taxon>Mollusca</taxon>
        <taxon>Bivalvia</taxon>
        <taxon>Autobranchia</taxon>
        <taxon>Heteroconchia</taxon>
        <taxon>Euheterodonta</taxon>
        <taxon>Imparidentia</taxon>
        <taxon>Neoheterodontei</taxon>
        <taxon>Myida</taxon>
        <taxon>Myoidea</taxon>
        <taxon>Myidae</taxon>
        <taxon>Mya</taxon>
    </lineage>
</organism>
<dbReference type="Proteomes" id="UP001164746">
    <property type="component" value="Chromosome 10"/>
</dbReference>
<name>A0ABY7FAA5_MYAAR</name>
<sequence>MNRLHFLQPFDHSKQMCLQLYIQLCYTPLYTLPTNYFVICFHNAHLEDIVSERNFSRADVLILTESKLCAKDIIQIPGRTLHRNDFAFQKAPYGSIVITKPQHQVHVEGPQSTSWDYIDRQIKHRNHFNMLLSKS</sequence>
<keyword evidence="2" id="KW-1185">Reference proteome</keyword>
<gene>
    <name evidence="1" type="ORF">MAR_032546</name>
</gene>
<protein>
    <submittedName>
        <fullName evidence="1">Uncharacterized protein</fullName>
    </submittedName>
</protein>
<accession>A0ABY7FAA5</accession>
<reference evidence="1" key="1">
    <citation type="submission" date="2022-11" db="EMBL/GenBank/DDBJ databases">
        <title>Centuries of genome instability and evolution in soft-shell clam transmissible cancer (bioRxiv).</title>
        <authorList>
            <person name="Hart S.F.M."/>
            <person name="Yonemitsu M.A."/>
            <person name="Giersch R.M."/>
            <person name="Beal B.F."/>
            <person name="Arriagada G."/>
            <person name="Davis B.W."/>
            <person name="Ostrander E.A."/>
            <person name="Goff S.P."/>
            <person name="Metzger M.J."/>
        </authorList>
    </citation>
    <scope>NUCLEOTIDE SEQUENCE</scope>
    <source>
        <strain evidence="1">MELC-2E11</strain>
        <tissue evidence="1">Siphon/mantle</tissue>
    </source>
</reference>
<evidence type="ECO:0000313" key="2">
    <source>
        <dbReference type="Proteomes" id="UP001164746"/>
    </source>
</evidence>
<evidence type="ECO:0000313" key="1">
    <source>
        <dbReference type="EMBL" id="WAR17952.1"/>
    </source>
</evidence>
<dbReference type="EMBL" id="CP111021">
    <property type="protein sequence ID" value="WAR17952.1"/>
    <property type="molecule type" value="Genomic_DNA"/>
</dbReference>
<proteinExistence type="predicted"/>